<feature type="region of interest" description="Disordered" evidence="1">
    <location>
        <begin position="79"/>
        <end position="101"/>
    </location>
</feature>
<organism evidence="2 3">
    <name type="scientific">Colletotrichum tanaceti</name>
    <dbReference type="NCBI Taxonomy" id="1306861"/>
    <lineage>
        <taxon>Eukaryota</taxon>
        <taxon>Fungi</taxon>
        <taxon>Dikarya</taxon>
        <taxon>Ascomycota</taxon>
        <taxon>Pezizomycotina</taxon>
        <taxon>Sordariomycetes</taxon>
        <taxon>Hypocreomycetidae</taxon>
        <taxon>Glomerellales</taxon>
        <taxon>Glomerellaceae</taxon>
        <taxon>Colletotrichum</taxon>
        <taxon>Colletotrichum destructivum species complex</taxon>
    </lineage>
</organism>
<gene>
    <name evidence="2" type="ORF">CTA1_5027</name>
</gene>
<dbReference type="AlphaFoldDB" id="A0A4U6XFG6"/>
<accession>A0A4U6XFG6</accession>
<reference evidence="2 3" key="1">
    <citation type="journal article" date="2019" name="PLoS ONE">
        <title>Comparative genome analysis indicates high evolutionary potential of pathogenicity genes in Colletotrichum tanaceti.</title>
        <authorList>
            <person name="Lelwala R.V."/>
            <person name="Korhonen P.K."/>
            <person name="Young N.D."/>
            <person name="Scott J.B."/>
            <person name="Ades P.A."/>
            <person name="Gasser R.B."/>
            <person name="Taylor P.W.J."/>
        </authorList>
    </citation>
    <scope>NUCLEOTIDE SEQUENCE [LARGE SCALE GENOMIC DNA]</scope>
    <source>
        <strain evidence="2">BRIP57314</strain>
    </source>
</reference>
<sequence>IPKTGSKAGTSTATAGGSGVVGVEFVVNWSHKPINNRCFSFVFLSDSVHRLCCLPVSCLPPNRHETSAFQTVISAETALHTHQKEGKKKKKKKKGEAGGKLADQGGVQRIFVHFPSRGTLHYSVQACSVAPRRASPCMTGPTGQWQAAVYATGSLPNWQHKGIVWGFCRVAASVALEGVWFVWLFAGCWMLDTWLARTEIRLRCLGYCIYALSGLSYQCGHI</sequence>
<evidence type="ECO:0000313" key="3">
    <source>
        <dbReference type="Proteomes" id="UP000310108"/>
    </source>
</evidence>
<name>A0A4U6XFG6_9PEZI</name>
<dbReference type="EMBL" id="PJEX01000135">
    <property type="protein sequence ID" value="TKW54475.1"/>
    <property type="molecule type" value="Genomic_DNA"/>
</dbReference>
<dbReference type="Proteomes" id="UP000310108">
    <property type="component" value="Unassembled WGS sequence"/>
</dbReference>
<evidence type="ECO:0000313" key="2">
    <source>
        <dbReference type="EMBL" id="TKW54475.1"/>
    </source>
</evidence>
<keyword evidence="3" id="KW-1185">Reference proteome</keyword>
<protein>
    <submittedName>
        <fullName evidence="2">Uncharacterized protein</fullName>
    </submittedName>
</protein>
<evidence type="ECO:0000256" key="1">
    <source>
        <dbReference type="SAM" id="MobiDB-lite"/>
    </source>
</evidence>
<feature type="compositionally biased region" description="Basic residues" evidence="1">
    <location>
        <begin position="85"/>
        <end position="94"/>
    </location>
</feature>
<comment type="caution">
    <text evidence="2">The sequence shown here is derived from an EMBL/GenBank/DDBJ whole genome shotgun (WGS) entry which is preliminary data.</text>
</comment>
<feature type="non-terminal residue" evidence="2">
    <location>
        <position position="1"/>
    </location>
</feature>
<proteinExistence type="predicted"/>